<dbReference type="PANTHER" id="PTHR33705">
    <property type="entry name" value="PHOSPHOCARRIER PROTEIN HPR"/>
    <property type="match status" value="1"/>
</dbReference>
<accession>A0A919RB96</accession>
<dbReference type="PANTHER" id="PTHR33705:SF2">
    <property type="entry name" value="PHOSPHOCARRIER PROTEIN NPR"/>
    <property type="match status" value="1"/>
</dbReference>
<keyword evidence="5" id="KW-0598">Phosphotransferase system</keyword>
<dbReference type="InterPro" id="IPR000032">
    <property type="entry name" value="HPr-like"/>
</dbReference>
<proteinExistence type="predicted"/>
<dbReference type="InterPro" id="IPR035895">
    <property type="entry name" value="HPr-like_sf"/>
</dbReference>
<name>A0A919RB96_9ACTN</name>
<reference evidence="7" key="1">
    <citation type="submission" date="2021-01" db="EMBL/GenBank/DDBJ databases">
        <title>Whole genome shotgun sequence of Sphaerisporangium rufum NBRC 109079.</title>
        <authorList>
            <person name="Komaki H."/>
            <person name="Tamura T."/>
        </authorList>
    </citation>
    <scope>NUCLEOTIDE SEQUENCE</scope>
    <source>
        <strain evidence="7">NBRC 109079</strain>
    </source>
</reference>
<dbReference type="AlphaFoldDB" id="A0A919RB96"/>
<evidence type="ECO:0000256" key="2">
    <source>
        <dbReference type="ARBA" id="ARBA00004496"/>
    </source>
</evidence>
<gene>
    <name evidence="7" type="ORF">Sru01_68080</name>
</gene>
<dbReference type="Pfam" id="PF00381">
    <property type="entry name" value="PTS-HPr"/>
    <property type="match status" value="1"/>
</dbReference>
<evidence type="ECO:0000256" key="5">
    <source>
        <dbReference type="ARBA" id="ARBA00022683"/>
    </source>
</evidence>
<evidence type="ECO:0000313" key="8">
    <source>
        <dbReference type="Proteomes" id="UP000655287"/>
    </source>
</evidence>
<dbReference type="RefSeq" id="WP_203994671.1">
    <property type="nucleotide sequence ID" value="NZ_BOOU01000113.1"/>
</dbReference>
<evidence type="ECO:0000313" key="7">
    <source>
        <dbReference type="EMBL" id="GII81826.1"/>
    </source>
</evidence>
<keyword evidence="4" id="KW-0963">Cytoplasm</keyword>
<dbReference type="PROSITE" id="PS00369">
    <property type="entry name" value="PTS_HPR_HIS"/>
    <property type="match status" value="1"/>
</dbReference>
<evidence type="ECO:0000256" key="4">
    <source>
        <dbReference type="ARBA" id="ARBA00022490"/>
    </source>
</evidence>
<sequence length="94" mass="9580">MSVSRTVTVRTPSGIHARPAAVFVETAKRFSSDLSLEAKDRKGNCKSLVSLLKLGVAQGTTVAITANGPDEAEAIEALVALLDSDGADGSGGHS</sequence>
<evidence type="ECO:0000259" key="6">
    <source>
        <dbReference type="PROSITE" id="PS51350"/>
    </source>
</evidence>
<dbReference type="InterPro" id="IPR002114">
    <property type="entry name" value="PTS_HPr_Ser_P_site"/>
</dbReference>
<dbReference type="InterPro" id="IPR001020">
    <property type="entry name" value="PTS_HPr_His_P_site"/>
</dbReference>
<dbReference type="PROSITE" id="PS51350">
    <property type="entry name" value="PTS_HPR_DOM"/>
    <property type="match status" value="1"/>
</dbReference>
<dbReference type="GO" id="GO:0005737">
    <property type="term" value="C:cytoplasm"/>
    <property type="evidence" value="ECO:0007669"/>
    <property type="project" value="UniProtKB-SubCell"/>
</dbReference>
<dbReference type="EMBL" id="BOOU01000113">
    <property type="protein sequence ID" value="GII81826.1"/>
    <property type="molecule type" value="Genomic_DNA"/>
</dbReference>
<dbReference type="CDD" id="cd00367">
    <property type="entry name" value="PTS-HPr_like"/>
    <property type="match status" value="1"/>
</dbReference>
<comment type="caution">
    <text evidence="7">The sequence shown here is derived from an EMBL/GenBank/DDBJ whole genome shotgun (WGS) entry which is preliminary data.</text>
</comment>
<keyword evidence="8" id="KW-1185">Reference proteome</keyword>
<evidence type="ECO:0000256" key="3">
    <source>
        <dbReference type="ARBA" id="ARBA00020422"/>
    </source>
</evidence>
<dbReference type="PROSITE" id="PS00589">
    <property type="entry name" value="PTS_HPR_SER"/>
    <property type="match status" value="1"/>
</dbReference>
<protein>
    <recommendedName>
        <fullName evidence="3">Phosphocarrier protein HPr</fullName>
    </recommendedName>
</protein>
<comment type="subcellular location">
    <subcellularLocation>
        <location evidence="2">Cytoplasm</location>
    </subcellularLocation>
</comment>
<evidence type="ECO:0000256" key="1">
    <source>
        <dbReference type="ARBA" id="ARBA00003681"/>
    </source>
</evidence>
<dbReference type="Gene3D" id="3.30.1340.10">
    <property type="entry name" value="HPr-like"/>
    <property type="match status" value="1"/>
</dbReference>
<dbReference type="GO" id="GO:0009401">
    <property type="term" value="P:phosphoenolpyruvate-dependent sugar phosphotransferase system"/>
    <property type="evidence" value="ECO:0007669"/>
    <property type="project" value="UniProtKB-KW"/>
</dbReference>
<dbReference type="Proteomes" id="UP000655287">
    <property type="component" value="Unassembled WGS sequence"/>
</dbReference>
<feature type="domain" description="HPr" evidence="6">
    <location>
        <begin position="2"/>
        <end position="90"/>
    </location>
</feature>
<dbReference type="NCBIfam" id="TIGR01003">
    <property type="entry name" value="PTS_HPr_family"/>
    <property type="match status" value="1"/>
</dbReference>
<comment type="function">
    <text evidence="1">General (non sugar-specific) component of the phosphoenolpyruvate-dependent sugar phosphotransferase system (sugar PTS). This major carbohydrate active-transport system catalyzes the phosphorylation of incoming sugar substrates concomitantly with their translocation across the cell membrane. The phosphoryl group from phosphoenolpyruvate (PEP) is transferred to the phosphoryl carrier protein HPr by enzyme I. Phospho-HPr then transfers it to the PTS EIIA domain.</text>
</comment>
<organism evidence="7 8">
    <name type="scientific">Sphaerisporangium rufum</name>
    <dbReference type="NCBI Taxonomy" id="1381558"/>
    <lineage>
        <taxon>Bacteria</taxon>
        <taxon>Bacillati</taxon>
        <taxon>Actinomycetota</taxon>
        <taxon>Actinomycetes</taxon>
        <taxon>Streptosporangiales</taxon>
        <taxon>Streptosporangiaceae</taxon>
        <taxon>Sphaerisporangium</taxon>
    </lineage>
</organism>
<dbReference type="SUPFAM" id="SSF55594">
    <property type="entry name" value="HPr-like"/>
    <property type="match status" value="1"/>
</dbReference>
<dbReference type="PRINTS" id="PR00107">
    <property type="entry name" value="PHOSPHOCPHPR"/>
</dbReference>
<dbReference type="InterPro" id="IPR050399">
    <property type="entry name" value="HPr"/>
</dbReference>